<dbReference type="PROSITE" id="PS00675">
    <property type="entry name" value="SIGMA54_INTERACT_1"/>
    <property type="match status" value="1"/>
</dbReference>
<feature type="domain" description="Sigma-54 factor interaction" evidence="15">
    <location>
        <begin position="24"/>
        <end position="253"/>
    </location>
</feature>
<dbReference type="CDD" id="cd00009">
    <property type="entry name" value="AAA"/>
    <property type="match status" value="1"/>
</dbReference>
<evidence type="ECO:0000256" key="11">
    <source>
        <dbReference type="ARBA" id="ARBA00023015"/>
    </source>
</evidence>
<evidence type="ECO:0000256" key="13">
    <source>
        <dbReference type="ARBA" id="ARBA00023159"/>
    </source>
</evidence>
<dbReference type="EMBL" id="FNQM01000005">
    <property type="protein sequence ID" value="SEA44255.1"/>
    <property type="molecule type" value="Genomic_DNA"/>
</dbReference>
<dbReference type="RefSeq" id="WP_093252887.1">
    <property type="nucleotide sequence ID" value="NZ_FNQM01000005.1"/>
</dbReference>
<organism evidence="16 17">
    <name type="scientific">Rubrimonas cliftonensis</name>
    <dbReference type="NCBI Taxonomy" id="89524"/>
    <lineage>
        <taxon>Bacteria</taxon>
        <taxon>Pseudomonadati</taxon>
        <taxon>Pseudomonadota</taxon>
        <taxon>Alphaproteobacteria</taxon>
        <taxon>Rhodobacterales</taxon>
        <taxon>Paracoccaceae</taxon>
        <taxon>Rubrimonas</taxon>
    </lineage>
</organism>
<evidence type="ECO:0000259" key="15">
    <source>
        <dbReference type="PROSITE" id="PS50045"/>
    </source>
</evidence>
<dbReference type="AlphaFoldDB" id="A0A1H4B7N3"/>
<keyword evidence="17" id="KW-1185">Reference proteome</keyword>
<keyword evidence="11" id="KW-0805">Transcription regulation</keyword>
<evidence type="ECO:0000256" key="10">
    <source>
        <dbReference type="ARBA" id="ARBA00023012"/>
    </source>
</evidence>
<dbReference type="Proteomes" id="UP000198703">
    <property type="component" value="Unassembled WGS sequence"/>
</dbReference>
<dbReference type="PANTHER" id="PTHR32071:SF95">
    <property type="entry name" value="DNA-BINDING TRANSCRIPTIONAL REGULATOR NTRC"/>
    <property type="match status" value="1"/>
</dbReference>
<evidence type="ECO:0000256" key="3">
    <source>
        <dbReference type="ARBA" id="ARBA00011135"/>
    </source>
</evidence>
<dbReference type="GO" id="GO:0043565">
    <property type="term" value="F:sequence-specific DNA binding"/>
    <property type="evidence" value="ECO:0007669"/>
    <property type="project" value="InterPro"/>
</dbReference>
<dbReference type="InterPro" id="IPR002197">
    <property type="entry name" value="HTH_Fis"/>
</dbReference>
<dbReference type="InterPro" id="IPR027417">
    <property type="entry name" value="P-loop_NTPase"/>
</dbReference>
<dbReference type="Gene3D" id="1.10.8.60">
    <property type="match status" value="1"/>
</dbReference>
<comment type="function">
    <text evidence="1">Required for activation of most nif operons, which are directly involved in nitrogen fixation.</text>
</comment>
<keyword evidence="14" id="KW-0804">Transcription</keyword>
<keyword evidence="9" id="KW-0067">ATP-binding</keyword>
<evidence type="ECO:0000256" key="2">
    <source>
        <dbReference type="ARBA" id="ARBA00004496"/>
    </source>
</evidence>
<dbReference type="InterPro" id="IPR003593">
    <property type="entry name" value="AAA+_ATPase"/>
</dbReference>
<evidence type="ECO:0000256" key="9">
    <source>
        <dbReference type="ARBA" id="ARBA00022840"/>
    </source>
</evidence>
<dbReference type="PANTHER" id="PTHR32071">
    <property type="entry name" value="TRANSCRIPTIONAL REGULATORY PROTEIN"/>
    <property type="match status" value="1"/>
</dbReference>
<evidence type="ECO:0000256" key="7">
    <source>
        <dbReference type="ARBA" id="ARBA00022553"/>
    </source>
</evidence>
<evidence type="ECO:0000256" key="14">
    <source>
        <dbReference type="ARBA" id="ARBA00023163"/>
    </source>
</evidence>
<dbReference type="InterPro" id="IPR058031">
    <property type="entry name" value="AAA_lid_NorR"/>
</dbReference>
<dbReference type="InterPro" id="IPR025944">
    <property type="entry name" value="Sigma_54_int_dom_CS"/>
</dbReference>
<dbReference type="InterPro" id="IPR009057">
    <property type="entry name" value="Homeodomain-like_sf"/>
</dbReference>
<dbReference type="InterPro" id="IPR025662">
    <property type="entry name" value="Sigma_54_int_dom_ATP-bd_1"/>
</dbReference>
<dbReference type="PRINTS" id="PR01590">
    <property type="entry name" value="HTHFIS"/>
</dbReference>
<dbReference type="FunFam" id="3.40.50.300:FF:000006">
    <property type="entry name" value="DNA-binding transcriptional regulator NtrC"/>
    <property type="match status" value="1"/>
</dbReference>
<dbReference type="PROSITE" id="PS50045">
    <property type="entry name" value="SIGMA54_INTERACT_4"/>
    <property type="match status" value="1"/>
</dbReference>
<dbReference type="InterPro" id="IPR002078">
    <property type="entry name" value="Sigma_54_int"/>
</dbReference>
<keyword evidence="5" id="KW-0963">Cytoplasm</keyword>
<evidence type="ECO:0000256" key="1">
    <source>
        <dbReference type="ARBA" id="ARBA00002167"/>
    </source>
</evidence>
<dbReference type="Pfam" id="PF25601">
    <property type="entry name" value="AAA_lid_14"/>
    <property type="match status" value="1"/>
</dbReference>
<dbReference type="Pfam" id="PF02954">
    <property type="entry name" value="HTH_8"/>
    <property type="match status" value="1"/>
</dbReference>
<dbReference type="PROSITE" id="PS00688">
    <property type="entry name" value="SIGMA54_INTERACT_3"/>
    <property type="match status" value="1"/>
</dbReference>
<dbReference type="OrthoDB" id="9802388at2"/>
<dbReference type="Pfam" id="PF00158">
    <property type="entry name" value="Sigma54_activat"/>
    <property type="match status" value="1"/>
</dbReference>
<evidence type="ECO:0000256" key="5">
    <source>
        <dbReference type="ARBA" id="ARBA00022490"/>
    </source>
</evidence>
<keyword evidence="6" id="KW-0678">Repressor</keyword>
<reference evidence="16 17" key="1">
    <citation type="submission" date="2016-10" db="EMBL/GenBank/DDBJ databases">
        <authorList>
            <person name="de Groot N.N."/>
        </authorList>
    </citation>
    <scope>NUCLEOTIDE SEQUENCE [LARGE SCALE GENOMIC DNA]</scope>
    <source>
        <strain evidence="16 17">DSM 15345</strain>
    </source>
</reference>
<name>A0A1H4B7N3_9RHOB</name>
<gene>
    <name evidence="16" type="ORF">SAMN05444370_10567</name>
</gene>
<keyword evidence="12" id="KW-0238">DNA-binding</keyword>
<dbReference type="GO" id="GO:0005737">
    <property type="term" value="C:cytoplasm"/>
    <property type="evidence" value="ECO:0007669"/>
    <property type="project" value="UniProtKB-SubCell"/>
</dbReference>
<keyword evidence="8" id="KW-0547">Nucleotide-binding</keyword>
<dbReference type="STRING" id="89524.SAMN05444370_10567"/>
<proteinExistence type="predicted"/>
<evidence type="ECO:0000313" key="16">
    <source>
        <dbReference type="EMBL" id="SEA44255.1"/>
    </source>
</evidence>
<evidence type="ECO:0000313" key="17">
    <source>
        <dbReference type="Proteomes" id="UP000198703"/>
    </source>
</evidence>
<comment type="subunit">
    <text evidence="3">Interacts with sigma-54.</text>
</comment>
<dbReference type="Gene3D" id="3.40.50.300">
    <property type="entry name" value="P-loop containing nucleotide triphosphate hydrolases"/>
    <property type="match status" value="1"/>
</dbReference>
<accession>A0A1H4B7N3</accession>
<comment type="subcellular location">
    <subcellularLocation>
        <location evidence="2">Cytoplasm</location>
    </subcellularLocation>
</comment>
<evidence type="ECO:0000256" key="12">
    <source>
        <dbReference type="ARBA" id="ARBA00023125"/>
    </source>
</evidence>
<dbReference type="Gene3D" id="1.10.10.60">
    <property type="entry name" value="Homeodomain-like"/>
    <property type="match status" value="1"/>
</dbReference>
<evidence type="ECO:0000256" key="4">
    <source>
        <dbReference type="ARBA" id="ARBA00015308"/>
    </source>
</evidence>
<dbReference type="GO" id="GO:0000160">
    <property type="term" value="P:phosphorelay signal transduction system"/>
    <property type="evidence" value="ECO:0007669"/>
    <property type="project" value="UniProtKB-KW"/>
</dbReference>
<keyword evidence="13" id="KW-0010">Activator</keyword>
<dbReference type="GO" id="GO:0005524">
    <property type="term" value="F:ATP binding"/>
    <property type="evidence" value="ECO:0007669"/>
    <property type="project" value="UniProtKB-KW"/>
</dbReference>
<evidence type="ECO:0000256" key="6">
    <source>
        <dbReference type="ARBA" id="ARBA00022491"/>
    </source>
</evidence>
<keyword evidence="10" id="KW-0902">Two-component regulatory system</keyword>
<evidence type="ECO:0000256" key="8">
    <source>
        <dbReference type="ARBA" id="ARBA00022741"/>
    </source>
</evidence>
<dbReference type="SUPFAM" id="SSF46689">
    <property type="entry name" value="Homeodomain-like"/>
    <property type="match status" value="1"/>
</dbReference>
<dbReference type="SMART" id="SM00382">
    <property type="entry name" value="AAA"/>
    <property type="match status" value="1"/>
</dbReference>
<dbReference type="SUPFAM" id="SSF52540">
    <property type="entry name" value="P-loop containing nucleoside triphosphate hydrolases"/>
    <property type="match status" value="1"/>
</dbReference>
<keyword evidence="7" id="KW-0597">Phosphoprotein</keyword>
<sequence>MGARDGLDQAGDLLAASAGGPVRLVAESPATRAALSLAMRAAASDIAVLFEGESGVGKEVFARAVHAASPRAPGPFVAVNCGALPEALVESILFGHERGAFTGAVARQTGRFAEADGGVIFLDELGELPLAAQVKLLRALQEGEIDPVGAARPQRVNVRVLAATNRDLRREVAAGRFREDLFYRVSAFPIRIPPLRARREDIAPLARRILAAVARAEGVATPELTQDALDALRAAPWPGNVRELENALHRAAVLAGGGALTARHLEQPGGAARPEDEAARSVRAFAEDAAMDRRTLADVEAEHILRVYGQCGGRISETARRLGIGRTTLYRKLADLGVAPTERR</sequence>
<dbReference type="GO" id="GO:0006355">
    <property type="term" value="P:regulation of DNA-templated transcription"/>
    <property type="evidence" value="ECO:0007669"/>
    <property type="project" value="InterPro"/>
</dbReference>
<protein>
    <recommendedName>
        <fullName evidence="4">Nif-specific regulatory protein</fullName>
    </recommendedName>
</protein>